<dbReference type="InterPro" id="IPR001867">
    <property type="entry name" value="OmpR/PhoB-type_DNA-bd"/>
</dbReference>
<dbReference type="PROSITE" id="PS51755">
    <property type="entry name" value="OMPR_PHOB"/>
    <property type="match status" value="1"/>
</dbReference>
<dbReference type="GO" id="GO:0006355">
    <property type="term" value="P:regulation of DNA-templated transcription"/>
    <property type="evidence" value="ECO:0007669"/>
    <property type="project" value="InterPro"/>
</dbReference>
<dbReference type="SUPFAM" id="SSF46894">
    <property type="entry name" value="C-terminal effector domain of the bipartite response regulators"/>
    <property type="match status" value="1"/>
</dbReference>
<evidence type="ECO:0000313" key="4">
    <source>
        <dbReference type="EMBL" id="PQM29593.1"/>
    </source>
</evidence>
<dbReference type="SMART" id="SM00862">
    <property type="entry name" value="Trans_reg_C"/>
    <property type="match status" value="1"/>
</dbReference>
<dbReference type="GO" id="GO:0003677">
    <property type="term" value="F:DNA binding"/>
    <property type="evidence" value="ECO:0007669"/>
    <property type="project" value="UniProtKB-UniRule"/>
</dbReference>
<dbReference type="CDD" id="cd00383">
    <property type="entry name" value="trans_reg_C"/>
    <property type="match status" value="1"/>
</dbReference>
<evidence type="ECO:0000259" key="3">
    <source>
        <dbReference type="PROSITE" id="PS51755"/>
    </source>
</evidence>
<dbReference type="Gene3D" id="1.10.10.10">
    <property type="entry name" value="Winged helix-like DNA-binding domain superfamily/Winged helix DNA-binding domain"/>
    <property type="match status" value="1"/>
</dbReference>
<sequence>MGSVERVDLARQADVIIGRLSVSPARRELTRDDGVREVLEHRVMQVLIALHRADGGIVTRDELTRSCWEGRIVGDDAINRVISRLRKVADGIGAGSFAIETITKIGYRLASSGFEAASPASEAGDAALSPALRPTRRGFALGGAALGVTALAGGGAWLYRRAARPAVPPEVERLMGRGWTMMLQGNRDAQIEAAGLFRRAVELAPDYADGWGSLGFVYAYSSHYYPAAEREARRDRARAAATRALAIDRGNGMGRAALAFAQPWRGHWLEIERTLRAAGRDHPEDDLFRTTLGYILGMVGRFAEAAQILDRMGGSKGERTLEPGEYYYLIESLWAAGRLEDADRRIAEATALYPTEPNMFFLRYQIWLFSGRAGAAAALIANRSGRPTGIDQGDWDRLGRIAHLFESPAPDEVARFAADEMERARTGNGVAGSVLENFAELGLIDEAFALADALFFGRGFTVPDQDAPGAPYYHALEDRETSILFAPSTRALRADPRFNRLVEQLGLERYWRAAGVQPDYRRT</sequence>
<dbReference type="Pfam" id="PF00486">
    <property type="entry name" value="Trans_reg_C"/>
    <property type="match status" value="1"/>
</dbReference>
<accession>A0A2S8BB89</accession>
<proteinExistence type="predicted"/>
<dbReference type="EMBL" id="PHFW01000001">
    <property type="protein sequence ID" value="PQM29593.1"/>
    <property type="molecule type" value="Genomic_DNA"/>
</dbReference>
<dbReference type="InterPro" id="IPR016032">
    <property type="entry name" value="Sig_transdc_resp-reg_C-effctor"/>
</dbReference>
<dbReference type="Gene3D" id="1.25.40.10">
    <property type="entry name" value="Tetratricopeptide repeat domain"/>
    <property type="match status" value="1"/>
</dbReference>
<feature type="domain" description="OmpR/PhoB-type" evidence="3">
    <location>
        <begin position="12"/>
        <end position="111"/>
    </location>
</feature>
<protein>
    <recommendedName>
        <fullName evidence="3">OmpR/PhoB-type domain-containing protein</fullName>
    </recommendedName>
</protein>
<dbReference type="InterPro" id="IPR011990">
    <property type="entry name" value="TPR-like_helical_dom_sf"/>
</dbReference>
<evidence type="ECO:0000256" key="2">
    <source>
        <dbReference type="PROSITE-ProRule" id="PRU01091"/>
    </source>
</evidence>
<name>A0A2S8BB89_9SPHN</name>
<organism evidence="4 5">
    <name type="scientific">Sphingopyxis lindanitolerans</name>
    <dbReference type="NCBI Taxonomy" id="2054227"/>
    <lineage>
        <taxon>Bacteria</taxon>
        <taxon>Pseudomonadati</taxon>
        <taxon>Pseudomonadota</taxon>
        <taxon>Alphaproteobacteria</taxon>
        <taxon>Sphingomonadales</taxon>
        <taxon>Sphingomonadaceae</taxon>
        <taxon>Sphingopyxis</taxon>
    </lineage>
</organism>
<dbReference type="AlphaFoldDB" id="A0A2S8BB89"/>
<evidence type="ECO:0000313" key="5">
    <source>
        <dbReference type="Proteomes" id="UP000238954"/>
    </source>
</evidence>
<dbReference type="GO" id="GO:0000160">
    <property type="term" value="P:phosphorelay signal transduction system"/>
    <property type="evidence" value="ECO:0007669"/>
    <property type="project" value="InterPro"/>
</dbReference>
<dbReference type="RefSeq" id="WP_105997550.1">
    <property type="nucleotide sequence ID" value="NZ_CM009578.1"/>
</dbReference>
<keyword evidence="5" id="KW-1185">Reference proteome</keyword>
<dbReference type="InterPro" id="IPR036388">
    <property type="entry name" value="WH-like_DNA-bd_sf"/>
</dbReference>
<dbReference type="OrthoDB" id="7503051at2"/>
<reference evidence="5" key="1">
    <citation type="submission" date="2017-11" db="EMBL/GenBank/DDBJ databases">
        <title>The complete genome sequence of Sphingopyxis pomeranensis sp. nov. strain WS5A3p.</title>
        <authorList>
            <person name="Kaminski M.A."/>
        </authorList>
    </citation>
    <scope>NUCLEOTIDE SEQUENCE [LARGE SCALE GENOMIC DNA]</scope>
    <source>
        <strain evidence="5">WS5A3p</strain>
    </source>
</reference>
<comment type="caution">
    <text evidence="4">The sequence shown here is derived from an EMBL/GenBank/DDBJ whole genome shotgun (WGS) entry which is preliminary data.</text>
</comment>
<evidence type="ECO:0000256" key="1">
    <source>
        <dbReference type="ARBA" id="ARBA00023125"/>
    </source>
</evidence>
<dbReference type="SUPFAM" id="SSF48452">
    <property type="entry name" value="TPR-like"/>
    <property type="match status" value="1"/>
</dbReference>
<keyword evidence="1 2" id="KW-0238">DNA-binding</keyword>
<gene>
    <name evidence="4" type="ORF">CVO77_01390</name>
</gene>
<feature type="DNA-binding region" description="OmpR/PhoB-type" evidence="2">
    <location>
        <begin position="12"/>
        <end position="111"/>
    </location>
</feature>
<dbReference type="Proteomes" id="UP000238954">
    <property type="component" value="Chromosome"/>
</dbReference>